<dbReference type="InterPro" id="IPR053211">
    <property type="entry name" value="DNA_repair-toleration"/>
</dbReference>
<dbReference type="AlphaFoldDB" id="A0A6J1FUX0"/>
<keyword evidence="2" id="KW-1003">Cell membrane</keyword>
<name>A0A6J1FUX0_CUCMO</name>
<feature type="domain" description="Leucine-rich repeat-containing N-terminal plant-type" evidence="9">
    <location>
        <begin position="150"/>
        <end position="189"/>
    </location>
</feature>
<feature type="transmembrane region" description="Helical" evidence="8">
    <location>
        <begin position="129"/>
        <end position="147"/>
    </location>
</feature>
<accession>A0A6J1FUX0</accession>
<evidence type="ECO:0000256" key="4">
    <source>
        <dbReference type="ARBA" id="ARBA00022729"/>
    </source>
</evidence>
<dbReference type="RefSeq" id="XP_022944117.1">
    <property type="nucleotide sequence ID" value="XM_023088349.1"/>
</dbReference>
<keyword evidence="8" id="KW-1133">Transmembrane helix</keyword>
<dbReference type="SUPFAM" id="SSF52058">
    <property type="entry name" value="L domain-like"/>
    <property type="match status" value="1"/>
</dbReference>
<dbReference type="InterPro" id="IPR013210">
    <property type="entry name" value="LRR_N_plant-typ"/>
</dbReference>
<dbReference type="GeneID" id="111448666"/>
<evidence type="ECO:0000256" key="6">
    <source>
        <dbReference type="ARBA" id="ARBA00023136"/>
    </source>
</evidence>
<evidence type="ECO:0000259" key="9">
    <source>
        <dbReference type="Pfam" id="PF08263"/>
    </source>
</evidence>
<evidence type="ECO:0000256" key="7">
    <source>
        <dbReference type="ARBA" id="ARBA00023180"/>
    </source>
</evidence>
<keyword evidence="8" id="KW-0812">Transmembrane</keyword>
<dbReference type="Pfam" id="PF13855">
    <property type="entry name" value="LRR_8"/>
    <property type="match status" value="1"/>
</dbReference>
<comment type="subcellular location">
    <subcellularLocation>
        <location evidence="1">Cell membrane</location>
    </subcellularLocation>
</comment>
<dbReference type="FunFam" id="3.80.10.10:FF:000041">
    <property type="entry name" value="LRR receptor-like serine/threonine-protein kinase ERECTA"/>
    <property type="match status" value="1"/>
</dbReference>
<dbReference type="InterPro" id="IPR032675">
    <property type="entry name" value="LRR_dom_sf"/>
</dbReference>
<evidence type="ECO:0000256" key="2">
    <source>
        <dbReference type="ARBA" id="ARBA00022475"/>
    </source>
</evidence>
<feature type="transmembrane region" description="Helical" evidence="8">
    <location>
        <begin position="74"/>
        <end position="93"/>
    </location>
</feature>
<feature type="transmembrane region" description="Helical" evidence="8">
    <location>
        <begin position="105"/>
        <end position="122"/>
    </location>
</feature>
<dbReference type="PANTHER" id="PTHR48060:SF3">
    <property type="entry name" value="LEUCINE-RICH REPEAT (LRR) FAMILY PROTEIN"/>
    <property type="match status" value="1"/>
</dbReference>
<evidence type="ECO:0000256" key="1">
    <source>
        <dbReference type="ARBA" id="ARBA00004236"/>
    </source>
</evidence>
<keyword evidence="6 8" id="KW-0472">Membrane</keyword>
<sequence length="490" mass="53895">MDMDKKKIGCRLGMYEYGNKSIIWVQMSEICICIWDNTIDGERWRDGKLGSDHIMNGPIRNVVMFNVTLISRTHVRGIIVILLLGTLFNGSIYLQRSLHCPCFTLIPPDIFIYFFTVAFNGSQLKMRTAVRCLSILLILAVSSAVHACPPSERAALLAFRAALQEPYLGIFNSWTGDDCCNRWYGISCDSVTHRVADINLRGESEDPIFERAHRTGFMTGHISPAICKLTRLSGVVIADWKGITGEIPRCITSLPFLRILDLIGNRLSGDLPADIGRLRRLTVLNVADNLISGSIPASLASIPNLMHLDLRNNKISGPLPQNFGNMRMLSRALLSRNQISGSLPGSISKIYRLADLDLSMNQLTGPIPEWIGRMAVLATLNLDGNKFSGSIPASILVSSISDLNLSRNYLTGNVPDVFGPRSYFTVLDLSYNNLKGAIPKSVSQASYIGHMDLSHNHLCGPIPSGAPFDHLEAASFVFNDCLCGKPLKAC</sequence>
<keyword evidence="4" id="KW-0732">Signal</keyword>
<dbReference type="Pfam" id="PF00560">
    <property type="entry name" value="LRR_1"/>
    <property type="match status" value="4"/>
</dbReference>
<dbReference type="FunFam" id="3.80.10.10:FF:000383">
    <property type="entry name" value="Leucine-rich repeat receptor protein kinase EMS1"/>
    <property type="match status" value="1"/>
</dbReference>
<protein>
    <submittedName>
        <fullName evidence="11">DNA damage-repair/toleration protein DRT100-like</fullName>
    </submittedName>
</protein>
<dbReference type="GO" id="GO:0005886">
    <property type="term" value="C:plasma membrane"/>
    <property type="evidence" value="ECO:0007669"/>
    <property type="project" value="UniProtKB-SubCell"/>
</dbReference>
<keyword evidence="10" id="KW-1185">Reference proteome</keyword>
<dbReference type="InterPro" id="IPR001611">
    <property type="entry name" value="Leu-rich_rpt"/>
</dbReference>
<evidence type="ECO:0000256" key="3">
    <source>
        <dbReference type="ARBA" id="ARBA00022614"/>
    </source>
</evidence>
<reference evidence="11" key="1">
    <citation type="submission" date="2025-08" db="UniProtKB">
        <authorList>
            <consortium name="RefSeq"/>
        </authorList>
    </citation>
    <scope>IDENTIFICATION</scope>
    <source>
        <tissue evidence="11">Young leaves</tissue>
    </source>
</reference>
<dbReference type="Pfam" id="PF08263">
    <property type="entry name" value="LRRNT_2"/>
    <property type="match status" value="1"/>
</dbReference>
<dbReference type="PANTHER" id="PTHR48060">
    <property type="entry name" value="DNA DAMAGE-REPAIR/TOLERATION PROTEIN DRT100"/>
    <property type="match status" value="1"/>
</dbReference>
<keyword evidence="7" id="KW-0325">Glycoprotein</keyword>
<proteinExistence type="predicted"/>
<dbReference type="Proteomes" id="UP000504609">
    <property type="component" value="Unplaced"/>
</dbReference>
<evidence type="ECO:0000313" key="11">
    <source>
        <dbReference type="RefSeq" id="XP_022944117.1"/>
    </source>
</evidence>
<dbReference type="FunFam" id="3.80.10.10:FF:000555">
    <property type="entry name" value="Leucine-rich repeat family protein"/>
    <property type="match status" value="1"/>
</dbReference>
<dbReference type="Gene3D" id="3.80.10.10">
    <property type="entry name" value="Ribonuclease Inhibitor"/>
    <property type="match status" value="2"/>
</dbReference>
<evidence type="ECO:0000256" key="5">
    <source>
        <dbReference type="ARBA" id="ARBA00022737"/>
    </source>
</evidence>
<keyword evidence="3" id="KW-0433">Leucine-rich repeat</keyword>
<evidence type="ECO:0000313" key="10">
    <source>
        <dbReference type="Proteomes" id="UP000504609"/>
    </source>
</evidence>
<gene>
    <name evidence="11" type="primary">LOC111448666</name>
</gene>
<keyword evidence="5" id="KW-0677">Repeat</keyword>
<organism evidence="10 11">
    <name type="scientific">Cucurbita moschata</name>
    <name type="common">Winter crookneck squash</name>
    <name type="synonym">Cucurbita pepo var. moschata</name>
    <dbReference type="NCBI Taxonomy" id="3662"/>
    <lineage>
        <taxon>Eukaryota</taxon>
        <taxon>Viridiplantae</taxon>
        <taxon>Streptophyta</taxon>
        <taxon>Embryophyta</taxon>
        <taxon>Tracheophyta</taxon>
        <taxon>Spermatophyta</taxon>
        <taxon>Magnoliopsida</taxon>
        <taxon>eudicotyledons</taxon>
        <taxon>Gunneridae</taxon>
        <taxon>Pentapetalae</taxon>
        <taxon>rosids</taxon>
        <taxon>fabids</taxon>
        <taxon>Cucurbitales</taxon>
        <taxon>Cucurbitaceae</taxon>
        <taxon>Cucurbiteae</taxon>
        <taxon>Cucurbita</taxon>
    </lineage>
</organism>
<evidence type="ECO:0000256" key="8">
    <source>
        <dbReference type="SAM" id="Phobius"/>
    </source>
</evidence>
<dbReference type="KEGG" id="cmos:111448666"/>